<dbReference type="PANTHER" id="PTHR10434">
    <property type="entry name" value="1-ACYL-SN-GLYCEROL-3-PHOSPHATE ACYLTRANSFERASE"/>
    <property type="match status" value="1"/>
</dbReference>
<evidence type="ECO:0000259" key="5">
    <source>
        <dbReference type="SMART" id="SM00563"/>
    </source>
</evidence>
<accession>A0A1I3DYN0</accession>
<dbReference type="SUPFAM" id="SSF69593">
    <property type="entry name" value="Glycerol-3-phosphate (1)-acyltransferase"/>
    <property type="match status" value="1"/>
</dbReference>
<organism evidence="6 7">
    <name type="scientific">Albimonas pacifica</name>
    <dbReference type="NCBI Taxonomy" id="1114924"/>
    <lineage>
        <taxon>Bacteria</taxon>
        <taxon>Pseudomonadati</taxon>
        <taxon>Pseudomonadota</taxon>
        <taxon>Alphaproteobacteria</taxon>
        <taxon>Rhodobacterales</taxon>
        <taxon>Paracoccaceae</taxon>
        <taxon>Albimonas</taxon>
    </lineage>
</organism>
<dbReference type="SMART" id="SM00563">
    <property type="entry name" value="PlsC"/>
    <property type="match status" value="1"/>
</dbReference>
<keyword evidence="7" id="KW-1185">Reference proteome</keyword>
<dbReference type="Pfam" id="PF01553">
    <property type="entry name" value="Acyltransferase"/>
    <property type="match status" value="1"/>
</dbReference>
<protein>
    <submittedName>
        <fullName evidence="6">1-acyl-sn-glycerol-3-phosphate acyltransferase</fullName>
    </submittedName>
</protein>
<evidence type="ECO:0000313" key="7">
    <source>
        <dbReference type="Proteomes" id="UP000199377"/>
    </source>
</evidence>
<evidence type="ECO:0000256" key="2">
    <source>
        <dbReference type="ARBA" id="ARBA00022679"/>
    </source>
</evidence>
<evidence type="ECO:0000256" key="3">
    <source>
        <dbReference type="ARBA" id="ARBA00023315"/>
    </source>
</evidence>
<dbReference type="GO" id="GO:0006654">
    <property type="term" value="P:phosphatidic acid biosynthetic process"/>
    <property type="evidence" value="ECO:0007669"/>
    <property type="project" value="TreeGrafter"/>
</dbReference>
<dbReference type="AlphaFoldDB" id="A0A1I3DYN0"/>
<reference evidence="6 7" key="1">
    <citation type="submission" date="2016-10" db="EMBL/GenBank/DDBJ databases">
        <authorList>
            <person name="de Groot N.N."/>
        </authorList>
    </citation>
    <scope>NUCLEOTIDE SEQUENCE [LARGE SCALE GENOMIC DNA]</scope>
    <source>
        <strain evidence="6 7">CGMCC 1.11030</strain>
    </source>
</reference>
<evidence type="ECO:0000256" key="4">
    <source>
        <dbReference type="SAM" id="Phobius"/>
    </source>
</evidence>
<dbReference type="EMBL" id="FOQH01000003">
    <property type="protein sequence ID" value="SFH91854.1"/>
    <property type="molecule type" value="Genomic_DNA"/>
</dbReference>
<dbReference type="Proteomes" id="UP000199377">
    <property type="component" value="Unassembled WGS sequence"/>
</dbReference>
<feature type="domain" description="Phospholipid/glycerol acyltransferase" evidence="5">
    <location>
        <begin position="84"/>
        <end position="194"/>
    </location>
</feature>
<sequence>MSRQDPTRLPSGGALAWLRGLALIVFMYALMAAMGLLCAPAVLIAPRRAAIWSCRSYCRIVLPAARLLCGLRWEVRGEVPKGEALIACKHQSFLDIIILVRVLPAPRFVMKRSLLWAPVLGWYARNLGCVAVDRGAKGAAVRHMLKETSADGTPGQLIIYPQGTRVQPGAKAPYKVGVAALYETLETPITLAATNAGVFWGRAEIARRPGLAVVEFLDEVPPGLSRAEAMAKVEGEIEAASDRLLAEARGAAL</sequence>
<keyword evidence="4" id="KW-0472">Membrane</keyword>
<dbReference type="PANTHER" id="PTHR10434:SF40">
    <property type="entry name" value="1-ACYL-SN-GLYCEROL-3-PHOSPHATE ACYLTRANSFERASE"/>
    <property type="match status" value="1"/>
</dbReference>
<evidence type="ECO:0000313" key="6">
    <source>
        <dbReference type="EMBL" id="SFH91854.1"/>
    </source>
</evidence>
<keyword evidence="4" id="KW-1133">Transmembrane helix</keyword>
<evidence type="ECO:0000256" key="1">
    <source>
        <dbReference type="ARBA" id="ARBA00005189"/>
    </source>
</evidence>
<keyword evidence="2 6" id="KW-0808">Transferase</keyword>
<keyword evidence="4" id="KW-0812">Transmembrane</keyword>
<dbReference type="InterPro" id="IPR002123">
    <property type="entry name" value="Plipid/glycerol_acylTrfase"/>
</dbReference>
<proteinExistence type="predicted"/>
<name>A0A1I3DYN0_9RHOB</name>
<comment type="pathway">
    <text evidence="1">Lipid metabolism.</text>
</comment>
<feature type="transmembrane region" description="Helical" evidence="4">
    <location>
        <begin position="20"/>
        <end position="45"/>
    </location>
</feature>
<dbReference type="STRING" id="1114924.SAMN05216258_10387"/>
<keyword evidence="3 6" id="KW-0012">Acyltransferase</keyword>
<gene>
    <name evidence="6" type="ORF">SAMN05216258_10387</name>
</gene>
<dbReference type="CDD" id="cd07989">
    <property type="entry name" value="LPLAT_AGPAT-like"/>
    <property type="match status" value="1"/>
</dbReference>
<dbReference type="RefSeq" id="WP_245779075.1">
    <property type="nucleotide sequence ID" value="NZ_FOQH01000003.1"/>
</dbReference>
<dbReference type="GO" id="GO:0003841">
    <property type="term" value="F:1-acylglycerol-3-phosphate O-acyltransferase activity"/>
    <property type="evidence" value="ECO:0007669"/>
    <property type="project" value="TreeGrafter"/>
</dbReference>